<dbReference type="PROSITE" id="PS50181">
    <property type="entry name" value="FBOX"/>
    <property type="match status" value="1"/>
</dbReference>
<feature type="compositionally biased region" description="Polar residues" evidence="1">
    <location>
        <begin position="210"/>
        <end position="224"/>
    </location>
</feature>
<feature type="region of interest" description="Disordered" evidence="1">
    <location>
        <begin position="207"/>
        <end position="246"/>
    </location>
</feature>
<dbReference type="EMBL" id="JAVFHQ010000008">
    <property type="protein sequence ID" value="KAK4548284.1"/>
    <property type="molecule type" value="Genomic_DNA"/>
</dbReference>
<feature type="domain" description="F-box" evidence="2">
    <location>
        <begin position="3"/>
        <end position="58"/>
    </location>
</feature>
<comment type="caution">
    <text evidence="3">The sequence shown here is derived from an EMBL/GenBank/DDBJ whole genome shotgun (WGS) entry which is preliminary data.</text>
</comment>
<reference evidence="3 4" key="1">
    <citation type="submission" date="2021-11" db="EMBL/GenBank/DDBJ databases">
        <title>Black yeast isolated from Biological Soil Crust.</title>
        <authorList>
            <person name="Kurbessoian T."/>
        </authorList>
    </citation>
    <scope>NUCLEOTIDE SEQUENCE [LARGE SCALE GENOMIC DNA]</scope>
    <source>
        <strain evidence="3 4">CCFEE 5522</strain>
    </source>
</reference>
<accession>A0AAV9JS39</accession>
<organism evidence="3 4">
    <name type="scientific">Oleoguttula mirabilis</name>
    <dbReference type="NCBI Taxonomy" id="1507867"/>
    <lineage>
        <taxon>Eukaryota</taxon>
        <taxon>Fungi</taxon>
        <taxon>Dikarya</taxon>
        <taxon>Ascomycota</taxon>
        <taxon>Pezizomycotina</taxon>
        <taxon>Dothideomycetes</taxon>
        <taxon>Dothideomycetidae</taxon>
        <taxon>Mycosphaerellales</taxon>
        <taxon>Teratosphaeriaceae</taxon>
        <taxon>Oleoguttula</taxon>
    </lineage>
</organism>
<dbReference type="CDD" id="cd09917">
    <property type="entry name" value="F-box_SF"/>
    <property type="match status" value="1"/>
</dbReference>
<name>A0AAV9JS39_9PEZI</name>
<dbReference type="InterPro" id="IPR001810">
    <property type="entry name" value="F-box_dom"/>
</dbReference>
<keyword evidence="4" id="KW-1185">Reference proteome</keyword>
<evidence type="ECO:0000256" key="1">
    <source>
        <dbReference type="SAM" id="MobiDB-lite"/>
    </source>
</evidence>
<gene>
    <name evidence="3" type="ORF">LTR36_010154</name>
</gene>
<sequence>MAPKTLFDLPTELLDRIYSYLDWDRTTNLVPHRPDILHISLTCKHLRESIIPLVFRNVTLCLRWVAGALTEPSLLALRRHRPDLAQHIRCVYVSSKVGRPGYWPDQESQDERPRFSVPEDVEDWLNPELAVWPDSRHYTELNAAHRARVHEVVRELFKSVSESCELATDADSGTAEAMVCQMVAQTSYASRKQKELLDATKASGAPLLSRSVQRQRNEQQTGSSAGAAADQVGDDEPPPAKTWRMGPADRHLKQQTDALAAVMLCLPATLIELVFDSTCTDGPDNSPQNRYAMHVAAAAMQVFGSRLESLTATLSNHLSALFRVRGPNALQILEQPNSDTVTPDIVSGLTNLKSLVLASTSDPQGKLHFGGLQRDVPHLERWHALHAVDNLTTLDFWNMHVSDDDADKLVKAIPHFHALQRIGLKNICLSIRNTRGHIQPGLEGRGEVTWLRFLIALRRATPSAVIELGNPHCEVYQARGLLTQSAVKWLVTEAVPAGAVVDLQREERLFEDFESFLFCWSVEDGVRGRQAAKERESGALVDAAFCSRWKQFENVRRDQGEWTTI</sequence>
<proteinExistence type="predicted"/>
<evidence type="ECO:0000313" key="4">
    <source>
        <dbReference type="Proteomes" id="UP001324427"/>
    </source>
</evidence>
<dbReference type="AlphaFoldDB" id="A0AAV9JS39"/>
<evidence type="ECO:0000313" key="3">
    <source>
        <dbReference type="EMBL" id="KAK4548284.1"/>
    </source>
</evidence>
<evidence type="ECO:0000259" key="2">
    <source>
        <dbReference type="PROSITE" id="PS50181"/>
    </source>
</evidence>
<protein>
    <recommendedName>
        <fullName evidence="2">F-box domain-containing protein</fullName>
    </recommendedName>
</protein>
<dbReference type="Proteomes" id="UP001324427">
    <property type="component" value="Unassembled WGS sequence"/>
</dbReference>